<dbReference type="InterPro" id="IPR023485">
    <property type="entry name" value="Ptyr_pPase"/>
</dbReference>
<evidence type="ECO:0000256" key="3">
    <source>
        <dbReference type="ARBA" id="ARBA00022912"/>
    </source>
</evidence>
<evidence type="ECO:0000256" key="1">
    <source>
        <dbReference type="ARBA" id="ARBA00011063"/>
    </source>
</evidence>
<dbReference type="Proteomes" id="UP001362999">
    <property type="component" value="Unassembled WGS sequence"/>
</dbReference>
<evidence type="ECO:0000313" key="6">
    <source>
        <dbReference type="EMBL" id="KAK7064345.1"/>
    </source>
</evidence>
<dbReference type="AlphaFoldDB" id="A0AAW0EHX1"/>
<keyword evidence="7" id="KW-1185">Reference proteome</keyword>
<comment type="caution">
    <text evidence="6">The sequence shown here is derived from an EMBL/GenBank/DDBJ whole genome shotgun (WGS) entry which is preliminary data.</text>
</comment>
<dbReference type="PRINTS" id="PR00719">
    <property type="entry name" value="LMWPTPASE"/>
</dbReference>
<gene>
    <name evidence="6" type="ORF">R3P38DRAFT_2823914</name>
</gene>
<evidence type="ECO:0000256" key="4">
    <source>
        <dbReference type="PIRSR" id="PIRSR617867-1"/>
    </source>
</evidence>
<dbReference type="PANTHER" id="PTHR11717">
    <property type="entry name" value="LOW MOLECULAR WEIGHT PROTEIN TYROSINE PHOSPHATASE"/>
    <property type="match status" value="1"/>
</dbReference>
<organism evidence="6 7">
    <name type="scientific">Favolaschia claudopus</name>
    <dbReference type="NCBI Taxonomy" id="2862362"/>
    <lineage>
        <taxon>Eukaryota</taxon>
        <taxon>Fungi</taxon>
        <taxon>Dikarya</taxon>
        <taxon>Basidiomycota</taxon>
        <taxon>Agaricomycotina</taxon>
        <taxon>Agaricomycetes</taxon>
        <taxon>Agaricomycetidae</taxon>
        <taxon>Agaricales</taxon>
        <taxon>Marasmiineae</taxon>
        <taxon>Mycenaceae</taxon>
        <taxon>Favolaschia</taxon>
    </lineage>
</organism>
<dbReference type="InterPro" id="IPR017867">
    <property type="entry name" value="Tyr_phospatase_low_mol_wt"/>
</dbReference>
<evidence type="ECO:0000259" key="5">
    <source>
        <dbReference type="SMART" id="SM00226"/>
    </source>
</evidence>
<sequence>MPGDAPIAKVLVVCLGNICRSPMGEAVLAAAAKQRGLNIVVDSCGTAGYHTGEDPDDVSSTVATCKKHKIPISHQSRKLTSSDFTEFTHILASDDSNLRDIKRVTPSNSTADIRLWGSYLDGKSIPDPWYGGLSGFENTYQQCTSLSDAFLDHLEGKPQ</sequence>
<dbReference type="GO" id="GO:0004725">
    <property type="term" value="F:protein tyrosine phosphatase activity"/>
    <property type="evidence" value="ECO:0007669"/>
    <property type="project" value="InterPro"/>
</dbReference>
<feature type="active site" description="Nucleophile" evidence="4">
    <location>
        <position position="14"/>
    </location>
</feature>
<comment type="similarity">
    <text evidence="1">Belongs to the low molecular weight phosphotyrosine protein phosphatase family.</text>
</comment>
<evidence type="ECO:0000256" key="2">
    <source>
        <dbReference type="ARBA" id="ARBA00022801"/>
    </source>
</evidence>
<feature type="active site" description="Proton donor" evidence="4">
    <location>
        <position position="127"/>
    </location>
</feature>
<dbReference type="SMART" id="SM00226">
    <property type="entry name" value="LMWPc"/>
    <property type="match status" value="1"/>
</dbReference>
<dbReference type="SUPFAM" id="SSF52788">
    <property type="entry name" value="Phosphotyrosine protein phosphatases I"/>
    <property type="match status" value="1"/>
</dbReference>
<keyword evidence="3" id="KW-0904">Protein phosphatase</keyword>
<feature type="active site" evidence="4">
    <location>
        <position position="20"/>
    </location>
</feature>
<reference evidence="6 7" key="1">
    <citation type="journal article" date="2024" name="J Genomics">
        <title>Draft genome sequencing and assembly of Favolaschia claudopus CIRM-BRFM 2984 isolated from oak limbs.</title>
        <authorList>
            <person name="Navarro D."/>
            <person name="Drula E."/>
            <person name="Chaduli D."/>
            <person name="Cazenave R."/>
            <person name="Ahrendt S."/>
            <person name="Wang J."/>
            <person name="Lipzen A."/>
            <person name="Daum C."/>
            <person name="Barry K."/>
            <person name="Grigoriev I.V."/>
            <person name="Favel A."/>
            <person name="Rosso M.N."/>
            <person name="Martin F."/>
        </authorList>
    </citation>
    <scope>NUCLEOTIDE SEQUENCE [LARGE SCALE GENOMIC DNA]</scope>
    <source>
        <strain evidence="6 7">CIRM-BRFM 2984</strain>
    </source>
</reference>
<protein>
    <submittedName>
        <fullName evidence="6">Phosphotyrosine protein phosphatase</fullName>
    </submittedName>
</protein>
<evidence type="ECO:0000313" key="7">
    <source>
        <dbReference type="Proteomes" id="UP001362999"/>
    </source>
</evidence>
<keyword evidence="2" id="KW-0378">Hydrolase</keyword>
<dbReference type="Gene3D" id="3.40.50.2300">
    <property type="match status" value="1"/>
</dbReference>
<dbReference type="EMBL" id="JAWWNJ010000001">
    <property type="protein sequence ID" value="KAK7064345.1"/>
    <property type="molecule type" value="Genomic_DNA"/>
</dbReference>
<dbReference type="InterPro" id="IPR050438">
    <property type="entry name" value="LMW_PTPase"/>
</dbReference>
<proteinExistence type="inferred from homology"/>
<name>A0AAW0EHX1_9AGAR</name>
<feature type="domain" description="Phosphotyrosine protein phosphatase I" evidence="5">
    <location>
        <begin position="8"/>
        <end position="153"/>
    </location>
</feature>
<dbReference type="InterPro" id="IPR036196">
    <property type="entry name" value="Ptyr_pPase_sf"/>
</dbReference>
<dbReference type="Pfam" id="PF01451">
    <property type="entry name" value="LMWPc"/>
    <property type="match status" value="1"/>
</dbReference>
<dbReference type="CDD" id="cd16343">
    <property type="entry name" value="LMWPTP"/>
    <property type="match status" value="1"/>
</dbReference>
<dbReference type="PANTHER" id="PTHR11717:SF7">
    <property type="entry name" value="LOW MOLECULAR WEIGHT PHOSPHOTYROSINE PROTEIN PHOSPHATASE"/>
    <property type="match status" value="1"/>
</dbReference>
<accession>A0AAW0EHX1</accession>